<dbReference type="Gramene" id="ESW30687">
    <property type="protein sequence ID" value="ESW30687"/>
    <property type="gene ID" value="PHAVU_002G174300g"/>
</dbReference>
<gene>
    <name evidence="1" type="ORF">PHAVU_002G174300g</name>
</gene>
<dbReference type="AlphaFoldDB" id="V7CKJ0"/>
<evidence type="ECO:0000313" key="1">
    <source>
        <dbReference type="EMBL" id="ESW30687.1"/>
    </source>
</evidence>
<name>V7CKJ0_PHAVU</name>
<organism evidence="1 2">
    <name type="scientific">Phaseolus vulgaris</name>
    <name type="common">Kidney bean</name>
    <name type="synonym">French bean</name>
    <dbReference type="NCBI Taxonomy" id="3885"/>
    <lineage>
        <taxon>Eukaryota</taxon>
        <taxon>Viridiplantae</taxon>
        <taxon>Streptophyta</taxon>
        <taxon>Embryophyta</taxon>
        <taxon>Tracheophyta</taxon>
        <taxon>Spermatophyta</taxon>
        <taxon>Magnoliopsida</taxon>
        <taxon>eudicotyledons</taxon>
        <taxon>Gunneridae</taxon>
        <taxon>Pentapetalae</taxon>
        <taxon>rosids</taxon>
        <taxon>fabids</taxon>
        <taxon>Fabales</taxon>
        <taxon>Fabaceae</taxon>
        <taxon>Papilionoideae</taxon>
        <taxon>50 kb inversion clade</taxon>
        <taxon>NPAAA clade</taxon>
        <taxon>indigoferoid/millettioid clade</taxon>
        <taxon>Phaseoleae</taxon>
        <taxon>Phaseolus</taxon>
    </lineage>
</organism>
<evidence type="ECO:0000313" key="2">
    <source>
        <dbReference type="Proteomes" id="UP000000226"/>
    </source>
</evidence>
<sequence>MKKAGACCLCDHASRNLQGYNNHCYWGYNNHCYWVNLCFLFVTDGSVNDGTLRENLFKIFMTKHVELT</sequence>
<protein>
    <submittedName>
        <fullName evidence="1">Uncharacterized protein</fullName>
    </submittedName>
</protein>
<dbReference type="Proteomes" id="UP000000226">
    <property type="component" value="Chromosome 2"/>
</dbReference>
<keyword evidence="2" id="KW-1185">Reference proteome</keyword>
<accession>V7CKJ0</accession>
<dbReference type="EMBL" id="CM002289">
    <property type="protein sequence ID" value="ESW30687.1"/>
    <property type="molecule type" value="Genomic_DNA"/>
</dbReference>
<reference evidence="2" key="1">
    <citation type="journal article" date="2014" name="Nat. Genet.">
        <title>A reference genome for common bean and genome-wide analysis of dual domestications.</title>
        <authorList>
            <person name="Schmutz J."/>
            <person name="McClean P.E."/>
            <person name="Mamidi S."/>
            <person name="Wu G.A."/>
            <person name="Cannon S.B."/>
            <person name="Grimwood J."/>
            <person name="Jenkins J."/>
            <person name="Shu S."/>
            <person name="Song Q."/>
            <person name="Chavarro C."/>
            <person name="Torres-Torres M."/>
            <person name="Geffroy V."/>
            <person name="Moghaddam S.M."/>
            <person name="Gao D."/>
            <person name="Abernathy B."/>
            <person name="Barry K."/>
            <person name="Blair M."/>
            <person name="Brick M.A."/>
            <person name="Chovatia M."/>
            <person name="Gepts P."/>
            <person name="Goodstein D.M."/>
            <person name="Gonzales M."/>
            <person name="Hellsten U."/>
            <person name="Hyten D.L."/>
            <person name="Jia G."/>
            <person name="Kelly J.D."/>
            <person name="Kudrna D."/>
            <person name="Lee R."/>
            <person name="Richard M.M."/>
            <person name="Miklas P.N."/>
            <person name="Osorno J.M."/>
            <person name="Rodrigues J."/>
            <person name="Thareau V."/>
            <person name="Urrea C.A."/>
            <person name="Wang M."/>
            <person name="Yu Y."/>
            <person name="Zhang M."/>
            <person name="Wing R.A."/>
            <person name="Cregan P.B."/>
            <person name="Rokhsar D.S."/>
            <person name="Jackson S.A."/>
        </authorList>
    </citation>
    <scope>NUCLEOTIDE SEQUENCE [LARGE SCALE GENOMIC DNA]</scope>
    <source>
        <strain evidence="2">cv. G19833</strain>
    </source>
</reference>
<proteinExistence type="predicted"/>